<evidence type="ECO:0000313" key="2">
    <source>
        <dbReference type="EnsemblMetazoa" id="MDOA012255-PB"/>
    </source>
</evidence>
<dbReference type="KEGG" id="mde:101892893"/>
<reference evidence="2" key="1">
    <citation type="submission" date="2020-05" db="UniProtKB">
        <authorList>
            <consortium name="EnsemblMetazoa"/>
        </authorList>
    </citation>
    <scope>IDENTIFICATION</scope>
    <source>
        <strain evidence="2">Aabys</strain>
    </source>
</reference>
<dbReference type="Pfam" id="PF02958">
    <property type="entry name" value="EcKL"/>
    <property type="match status" value="1"/>
</dbReference>
<dbReference type="InterPro" id="IPR011009">
    <property type="entry name" value="Kinase-like_dom_sf"/>
</dbReference>
<reference evidence="4" key="2">
    <citation type="submission" date="2025-04" db="UniProtKB">
        <authorList>
            <consortium name="RefSeq"/>
        </authorList>
    </citation>
    <scope>IDENTIFICATION</scope>
    <source>
        <strain evidence="4">Aabys</strain>
    </source>
</reference>
<dbReference type="InterPro" id="IPR015897">
    <property type="entry name" value="CHK_kinase-like"/>
</dbReference>
<proteinExistence type="predicted"/>
<dbReference type="VEuPathDB" id="VectorBase:MDOA012255"/>
<accession>A0A1I8N754</accession>
<dbReference type="AlphaFoldDB" id="A0A1I8N754"/>
<feature type="domain" description="CHK kinase-like" evidence="1">
    <location>
        <begin position="145"/>
        <end position="347"/>
    </location>
</feature>
<sequence length="443" mass="51256">MGINEISQMAATDDALVTNGSKLTLDLFADIFRCIEPEVQIDTFEEEQGSGRGDNYTATLYRIHLAGHRKCPDDGKKQKWEHNVICKRLPENPKLREAYKSDKLFRNEIEFYTSIMPELLKFQSTKTSELFRAMPKCYYARSDLLIMEDLRTRGFQMPDRKQGLTIDETQMVLKQVAQLHALSLAYKFENPKQFENLRKLTEEGLFSNDNVSWYRKYYETLTKNALKMVSDVLPENSKYLQAFKEFAETTTFFQRMVSMVSEESALSAFCHGDCWANNFLYRYDVQPSGEKKVVEVCLVDFQLIRYSSIALDVANLIFCCTNKSMRDAHLEEFLNLYTRELFKWLQLLCVKIPEFCNSLEKLSEIFRSELKTYGRFALGLSLDIIPISTCSSEDAPDMYINRSNSDGMDGCQYGAPELNFPPNDLCRQKMSEILIDMVDNGML</sequence>
<dbReference type="EnsemblMetazoa" id="MDOA012255-RB">
    <property type="protein sequence ID" value="MDOA012255-PB"/>
    <property type="gene ID" value="MDOA012255"/>
</dbReference>
<dbReference type="Proteomes" id="UP001652621">
    <property type="component" value="Unplaced"/>
</dbReference>
<dbReference type="InterPro" id="IPR004119">
    <property type="entry name" value="EcKL"/>
</dbReference>
<evidence type="ECO:0000313" key="4">
    <source>
        <dbReference type="RefSeq" id="XP_011290404.1"/>
    </source>
</evidence>
<protein>
    <submittedName>
        <fullName evidence="4">Uncharacterized protein LOC101892893</fullName>
    </submittedName>
</protein>
<dbReference type="RefSeq" id="XP_011290404.1">
    <property type="nucleotide sequence ID" value="XM_011292102.2"/>
</dbReference>
<gene>
    <name evidence="2" type="primary">101892893</name>
    <name evidence="4" type="synonym">LOC101892893</name>
</gene>
<dbReference type="Gene3D" id="3.90.1200.10">
    <property type="match status" value="1"/>
</dbReference>
<dbReference type="GeneID" id="101892893"/>
<dbReference type="eggNOG" id="ENOG502RXUB">
    <property type="taxonomic scope" value="Eukaryota"/>
</dbReference>
<keyword evidence="3" id="KW-1185">Reference proteome</keyword>
<dbReference type="STRING" id="7370.A0A1I8N754"/>
<dbReference type="OrthoDB" id="191037at2759"/>
<dbReference type="VEuPathDB" id="VectorBase:MDOMA2_021262"/>
<dbReference type="PANTHER" id="PTHR11012:SF30">
    <property type="entry name" value="PROTEIN KINASE-LIKE DOMAIN-CONTAINING"/>
    <property type="match status" value="1"/>
</dbReference>
<dbReference type="SMART" id="SM00587">
    <property type="entry name" value="CHK"/>
    <property type="match status" value="1"/>
</dbReference>
<evidence type="ECO:0000259" key="1">
    <source>
        <dbReference type="SMART" id="SM00587"/>
    </source>
</evidence>
<dbReference type="SUPFAM" id="SSF56112">
    <property type="entry name" value="Protein kinase-like (PK-like)"/>
    <property type="match status" value="1"/>
</dbReference>
<organism evidence="2">
    <name type="scientific">Musca domestica</name>
    <name type="common">House fly</name>
    <dbReference type="NCBI Taxonomy" id="7370"/>
    <lineage>
        <taxon>Eukaryota</taxon>
        <taxon>Metazoa</taxon>
        <taxon>Ecdysozoa</taxon>
        <taxon>Arthropoda</taxon>
        <taxon>Hexapoda</taxon>
        <taxon>Insecta</taxon>
        <taxon>Pterygota</taxon>
        <taxon>Neoptera</taxon>
        <taxon>Endopterygota</taxon>
        <taxon>Diptera</taxon>
        <taxon>Brachycera</taxon>
        <taxon>Muscomorpha</taxon>
        <taxon>Muscoidea</taxon>
        <taxon>Muscidae</taxon>
        <taxon>Musca</taxon>
    </lineage>
</organism>
<dbReference type="PANTHER" id="PTHR11012">
    <property type="entry name" value="PROTEIN KINASE-LIKE DOMAIN-CONTAINING"/>
    <property type="match status" value="1"/>
</dbReference>
<evidence type="ECO:0000313" key="3">
    <source>
        <dbReference type="Proteomes" id="UP001652621"/>
    </source>
</evidence>
<name>A0A1I8N754_MUSDO</name>